<sequence length="42" mass="5119">MESFFGHFKDWAEYRTSNNFTDVKEEILGLKRNIIIVVIDWR</sequence>
<organism evidence="1 2">
    <name type="scientific">Cytobacillus purgationiresistens</name>
    <dbReference type="NCBI Taxonomy" id="863449"/>
    <lineage>
        <taxon>Bacteria</taxon>
        <taxon>Bacillati</taxon>
        <taxon>Bacillota</taxon>
        <taxon>Bacilli</taxon>
        <taxon>Bacillales</taxon>
        <taxon>Bacillaceae</taxon>
        <taxon>Cytobacillus</taxon>
    </lineage>
</organism>
<keyword evidence="2" id="KW-1185">Reference proteome</keyword>
<dbReference type="EMBL" id="JAUSUB010000005">
    <property type="protein sequence ID" value="MDQ0269598.1"/>
    <property type="molecule type" value="Genomic_DNA"/>
</dbReference>
<evidence type="ECO:0000313" key="2">
    <source>
        <dbReference type="Proteomes" id="UP001238088"/>
    </source>
</evidence>
<gene>
    <name evidence="1" type="ORF">J2S17_001470</name>
</gene>
<name>A0ABU0AGP3_9BACI</name>
<reference evidence="1 2" key="1">
    <citation type="submission" date="2023-07" db="EMBL/GenBank/DDBJ databases">
        <title>Genomic Encyclopedia of Type Strains, Phase IV (KMG-IV): sequencing the most valuable type-strain genomes for metagenomic binning, comparative biology and taxonomic classification.</title>
        <authorList>
            <person name="Goeker M."/>
        </authorList>
    </citation>
    <scope>NUCLEOTIDE SEQUENCE [LARGE SCALE GENOMIC DNA]</scope>
    <source>
        <strain evidence="1 2">DSM 23494</strain>
    </source>
</reference>
<dbReference type="RefSeq" id="WP_307473298.1">
    <property type="nucleotide sequence ID" value="NZ_JAUSUB010000005.1"/>
</dbReference>
<evidence type="ECO:0008006" key="3">
    <source>
        <dbReference type="Google" id="ProtNLM"/>
    </source>
</evidence>
<dbReference type="Proteomes" id="UP001238088">
    <property type="component" value="Unassembled WGS sequence"/>
</dbReference>
<comment type="caution">
    <text evidence="1">The sequence shown here is derived from an EMBL/GenBank/DDBJ whole genome shotgun (WGS) entry which is preliminary data.</text>
</comment>
<protein>
    <recommendedName>
        <fullName evidence="3">Integrase catalytic domain-containing protein</fullName>
    </recommendedName>
</protein>
<accession>A0ABU0AGP3</accession>
<proteinExistence type="predicted"/>
<evidence type="ECO:0000313" key="1">
    <source>
        <dbReference type="EMBL" id="MDQ0269598.1"/>
    </source>
</evidence>